<sequence>MSERPVPRGEDGYGYEYGARSGRAAAHSGPRPHPADAGVVGRYVHAYDPFPQPYPTPGLAPIPGMRPARDSAPGFPAFSTTPIYDALYAEFRRAFRTLPGDRGGEDDLLFRPFGTGRGLGPGPAPAGPRPGGHAGPGPTAAGTGPGALPRAGTGTGRGWSAYALPPGTGGGA</sequence>
<dbReference type="AlphaFoldDB" id="A0A169N7G0"/>
<gene>
    <name evidence="2" type="ORF">SLA_1286</name>
</gene>
<feature type="compositionally biased region" description="Low complexity" evidence="1">
    <location>
        <begin position="136"/>
        <end position="152"/>
    </location>
</feature>
<proteinExistence type="predicted"/>
<feature type="compositionally biased region" description="Low complexity" evidence="1">
    <location>
        <begin position="18"/>
        <end position="29"/>
    </location>
</feature>
<evidence type="ECO:0000313" key="2">
    <source>
        <dbReference type="EMBL" id="BAU82228.1"/>
    </source>
</evidence>
<organism evidence="2 3">
    <name type="scientific">Streptomyces laurentii</name>
    <dbReference type="NCBI Taxonomy" id="39478"/>
    <lineage>
        <taxon>Bacteria</taxon>
        <taxon>Bacillati</taxon>
        <taxon>Actinomycetota</taxon>
        <taxon>Actinomycetes</taxon>
        <taxon>Kitasatosporales</taxon>
        <taxon>Streptomycetaceae</taxon>
        <taxon>Streptomyces</taxon>
    </lineage>
</organism>
<dbReference type="EMBL" id="AP017424">
    <property type="protein sequence ID" value="BAU82228.1"/>
    <property type="molecule type" value="Genomic_DNA"/>
</dbReference>
<accession>A0A169N7G0</accession>
<feature type="region of interest" description="Disordered" evidence="1">
    <location>
        <begin position="1"/>
        <end position="37"/>
    </location>
</feature>
<dbReference type="KEGG" id="slau:SLA_1286"/>
<feature type="compositionally biased region" description="Basic and acidic residues" evidence="1">
    <location>
        <begin position="1"/>
        <end position="11"/>
    </location>
</feature>
<feature type="region of interest" description="Disordered" evidence="1">
    <location>
        <begin position="114"/>
        <end position="172"/>
    </location>
</feature>
<protein>
    <submittedName>
        <fullName evidence="2">Uncharacterized protein</fullName>
    </submittedName>
</protein>
<dbReference type="Proteomes" id="UP000217676">
    <property type="component" value="Chromosome"/>
</dbReference>
<keyword evidence="3" id="KW-1185">Reference proteome</keyword>
<evidence type="ECO:0000313" key="3">
    <source>
        <dbReference type="Proteomes" id="UP000217676"/>
    </source>
</evidence>
<name>A0A169N7G0_STRLU</name>
<reference evidence="2 3" key="1">
    <citation type="journal article" date="2016" name="Genome Announc.">
        <title>Complete Genome Sequence of Thiostrepton-Producing Streptomyces laurentii ATCC 31255.</title>
        <authorList>
            <person name="Doi K."/>
            <person name="Fujino Y."/>
            <person name="Nagayoshi Y."/>
            <person name="Ohshima T."/>
            <person name="Ogata S."/>
        </authorList>
    </citation>
    <scope>NUCLEOTIDE SEQUENCE [LARGE SCALE GENOMIC DNA]</scope>
    <source>
        <strain evidence="2 3">ATCC 31255</strain>
    </source>
</reference>
<evidence type="ECO:0000256" key="1">
    <source>
        <dbReference type="SAM" id="MobiDB-lite"/>
    </source>
</evidence>